<dbReference type="CDD" id="cd06260">
    <property type="entry name" value="DUF820-like"/>
    <property type="match status" value="1"/>
</dbReference>
<dbReference type="RefSeq" id="WP_051233547.1">
    <property type="nucleotide sequence ID" value="NZ_BJVI01000010.1"/>
</dbReference>
<dbReference type="Proteomes" id="UP000321328">
    <property type="component" value="Unassembled WGS sequence"/>
</dbReference>
<dbReference type="Gene3D" id="3.90.1570.10">
    <property type="entry name" value="tt1808, chain A"/>
    <property type="match status" value="1"/>
</dbReference>
<evidence type="ECO:0000259" key="1">
    <source>
        <dbReference type="Pfam" id="PF05685"/>
    </source>
</evidence>
<proteinExistence type="predicted"/>
<dbReference type="InterPro" id="IPR008538">
    <property type="entry name" value="Uma2"/>
</dbReference>
<dbReference type="SUPFAM" id="SSF52980">
    <property type="entry name" value="Restriction endonuclease-like"/>
    <property type="match status" value="1"/>
</dbReference>
<dbReference type="Pfam" id="PF05685">
    <property type="entry name" value="Uma2"/>
    <property type="match status" value="1"/>
</dbReference>
<dbReference type="OrthoDB" id="9799703at2"/>
<dbReference type="AlphaFoldDB" id="A0A511CYJ5"/>
<dbReference type="InterPro" id="IPR011335">
    <property type="entry name" value="Restrct_endonuc-II-like"/>
</dbReference>
<reference evidence="2 3" key="1">
    <citation type="submission" date="2019-07" db="EMBL/GenBank/DDBJ databases">
        <title>Whole genome shotgun sequence of Pseudonocardia asaccharolytica NBRC 16224.</title>
        <authorList>
            <person name="Hosoyama A."/>
            <person name="Uohara A."/>
            <person name="Ohji S."/>
            <person name="Ichikawa N."/>
        </authorList>
    </citation>
    <scope>NUCLEOTIDE SEQUENCE [LARGE SCALE GENOMIC DNA]</scope>
    <source>
        <strain evidence="2 3">NBRC 16224</strain>
    </source>
</reference>
<feature type="domain" description="Putative restriction endonuclease" evidence="1">
    <location>
        <begin position="19"/>
        <end position="110"/>
    </location>
</feature>
<evidence type="ECO:0000313" key="3">
    <source>
        <dbReference type="Proteomes" id="UP000321328"/>
    </source>
</evidence>
<sequence>MTTPHVSRLLTAADLAYEPDDGLRRELHDGVIYVAPPPSNTHSWSVLAAYRSLHAKAPEDVLILHDVGVHVGLRRLYAPDLMAVHRDTPFHDHGYDPGGVILVVEVVSRRRSRWIG</sequence>
<evidence type="ECO:0000313" key="2">
    <source>
        <dbReference type="EMBL" id="GEL17629.1"/>
    </source>
</evidence>
<protein>
    <recommendedName>
        <fullName evidence="1">Putative restriction endonuclease domain-containing protein</fullName>
    </recommendedName>
</protein>
<comment type="caution">
    <text evidence="2">The sequence shown here is derived from an EMBL/GenBank/DDBJ whole genome shotgun (WGS) entry which is preliminary data.</text>
</comment>
<organism evidence="2 3">
    <name type="scientific">Pseudonocardia asaccharolytica DSM 44247 = NBRC 16224</name>
    <dbReference type="NCBI Taxonomy" id="1123024"/>
    <lineage>
        <taxon>Bacteria</taxon>
        <taxon>Bacillati</taxon>
        <taxon>Actinomycetota</taxon>
        <taxon>Actinomycetes</taxon>
        <taxon>Pseudonocardiales</taxon>
        <taxon>Pseudonocardiaceae</taxon>
        <taxon>Pseudonocardia</taxon>
    </lineage>
</organism>
<dbReference type="EMBL" id="BJVI01000010">
    <property type="protein sequence ID" value="GEL17629.1"/>
    <property type="molecule type" value="Genomic_DNA"/>
</dbReference>
<dbReference type="STRING" id="1123024.GCA_000423625_03320"/>
<keyword evidence="3" id="KW-1185">Reference proteome</keyword>
<name>A0A511CYJ5_9PSEU</name>
<accession>A0A511CYJ5</accession>
<dbReference type="InterPro" id="IPR012296">
    <property type="entry name" value="Nuclease_put_TT1808"/>
</dbReference>
<gene>
    <name evidence="2" type="ORF">PA7_14660</name>
</gene>